<dbReference type="CDD" id="cd18086">
    <property type="entry name" value="HsC9orf114-like"/>
    <property type="match status" value="1"/>
</dbReference>
<gene>
    <name evidence="2" type="ORF">Cvel_11510</name>
</gene>
<reference evidence="2" key="1">
    <citation type="submission" date="2014-11" db="EMBL/GenBank/DDBJ databases">
        <authorList>
            <person name="Otto D Thomas"/>
            <person name="Naeem Raeece"/>
        </authorList>
    </citation>
    <scope>NUCLEOTIDE SEQUENCE</scope>
</reference>
<dbReference type="PANTHER" id="PTHR12150">
    <property type="entry name" value="CLASS IV SAM-BINDING METHYLTRANSFERASE-RELATED"/>
    <property type="match status" value="1"/>
</dbReference>
<proteinExistence type="inferred from homology"/>
<protein>
    <recommendedName>
        <fullName evidence="3">tRNA/rRNA methyltransferase SpoU type domain-containing protein</fullName>
    </recommendedName>
</protein>
<feature type="non-terminal residue" evidence="2">
    <location>
        <position position="1"/>
    </location>
</feature>
<dbReference type="InterPro" id="IPR029028">
    <property type="entry name" value="Alpha/beta_knot_MTases"/>
</dbReference>
<dbReference type="SUPFAM" id="SSF75217">
    <property type="entry name" value="alpha/beta knot"/>
    <property type="match status" value="1"/>
</dbReference>
<dbReference type="Gene3D" id="3.40.1280.10">
    <property type="match status" value="1"/>
</dbReference>
<sequence length="110" mass="11863">VGTSERGDAVSRKTKLPHFRHMLIVFGGPGGLEDVLADEQCGYQAKEIPSDPRKLFHLYLNTVPRQCSRTIRTEEALLASLSVLNPLLVRVQNVSTMAATSTAGGEVGGE</sequence>
<evidence type="ECO:0000313" key="2">
    <source>
        <dbReference type="EMBL" id="CEM52786.1"/>
    </source>
</evidence>
<evidence type="ECO:0008006" key="3">
    <source>
        <dbReference type="Google" id="ProtNLM"/>
    </source>
</evidence>
<dbReference type="AlphaFoldDB" id="A0A0G4I6U6"/>
<organism evidence="2">
    <name type="scientific">Chromera velia CCMP2878</name>
    <dbReference type="NCBI Taxonomy" id="1169474"/>
    <lineage>
        <taxon>Eukaryota</taxon>
        <taxon>Sar</taxon>
        <taxon>Alveolata</taxon>
        <taxon>Colpodellida</taxon>
        <taxon>Chromeraceae</taxon>
        <taxon>Chromera</taxon>
    </lineage>
</organism>
<evidence type="ECO:0000256" key="1">
    <source>
        <dbReference type="ARBA" id="ARBA00009841"/>
    </source>
</evidence>
<comment type="similarity">
    <text evidence="1">Belongs to the class IV-like SAM-binding methyltransferase superfamily.</text>
</comment>
<dbReference type="PANTHER" id="PTHR12150:SF13">
    <property type="entry name" value="METHYLTRANSFERASE C9ORF114-RELATED"/>
    <property type="match status" value="1"/>
</dbReference>
<name>A0A0G4I6U6_9ALVE</name>
<accession>A0A0G4I6U6</accession>
<dbReference type="VEuPathDB" id="CryptoDB:Cvel_11510"/>
<dbReference type="InterPro" id="IPR029026">
    <property type="entry name" value="tRNA_m1G_MTases_N"/>
</dbReference>
<dbReference type="Pfam" id="PF02598">
    <property type="entry name" value="Methyltrn_RNA_3"/>
    <property type="match status" value="1"/>
</dbReference>
<dbReference type="InterPro" id="IPR003750">
    <property type="entry name" value="Put_MeTrfase-C9orf114-like"/>
</dbReference>
<dbReference type="EMBL" id="CDMZ01005373">
    <property type="protein sequence ID" value="CEM52786.1"/>
    <property type="molecule type" value="Genomic_DNA"/>
</dbReference>